<proteinExistence type="predicted"/>
<gene>
    <name evidence="1" type="ORF">H2198_009068</name>
</gene>
<dbReference type="EMBL" id="JAPDRQ010000242">
    <property type="protein sequence ID" value="KAJ9651655.1"/>
    <property type="molecule type" value="Genomic_DNA"/>
</dbReference>
<evidence type="ECO:0000313" key="1">
    <source>
        <dbReference type="EMBL" id="KAJ9651655.1"/>
    </source>
</evidence>
<protein>
    <submittedName>
        <fullName evidence="1">Uncharacterized protein</fullName>
    </submittedName>
</protein>
<name>A0ACC2ZVQ2_9EURO</name>
<reference evidence="1" key="1">
    <citation type="submission" date="2022-10" db="EMBL/GenBank/DDBJ databases">
        <title>Culturing micro-colonial fungi from biological soil crusts in the Mojave desert and describing Neophaeococcomyces mojavensis, and introducing the new genera and species Taxawa tesnikishii.</title>
        <authorList>
            <person name="Kurbessoian T."/>
            <person name="Stajich J.E."/>
        </authorList>
    </citation>
    <scope>NUCLEOTIDE SEQUENCE</scope>
    <source>
        <strain evidence="1">JES_112</strain>
    </source>
</reference>
<sequence>MGRGRPPKPGTAEEKAAARRERVRLNVRALRERRKQEAVPNDVDESSRPKLQWLDSDESRSSSSLGADTMSVSDGASIRRSSNMSSRKSSTTSTSSALLVVNQKNNATAKFPMSVDTNSPYAAAFLGTVRQQFLPDSVYLPPAISNTTGKPWDSDQFLWTPCAFWVTSAHTKASNQERSLLKTALLAIGMLLKSLEYQDASLRIASLEMYRRCIVGIRKSLEPLVGPNPKRPKDTVALYLSCHAAAMFELVQNSDLSATMHHLRGISNLICHLGEDNDEDGKSIAWLLLQDYRFAEMGLCLKFRYASMTSVKNRQYESRHLDQLQPSNRSPQARGSGSNNMLVTITDIADEIASIMVQLDGLRQDLKNTNSLAKLKALLKELDSIFSSYDALYAQLTARYGSAFVSVANDGDDTGIGYLKFKTFDIGAAWCYNLMTQVYCLETSIEVVTLLIQLSRWANSMPSPPDSKDSGEGTEEVDDLSDEAQMREKIQKLRDQHRGVCIQLSQCLQYFLQTDKGITGQSLSIFPLDAAASMIEIEMQRLNADLQDAKEVNASLADFTAISRRRDELHRAGLCCQKMQTRAESFGMPSFYTAGATGASNLSEAGDVHTMTE</sequence>
<dbReference type="Proteomes" id="UP001172386">
    <property type="component" value="Unassembled WGS sequence"/>
</dbReference>
<organism evidence="1 2">
    <name type="scientific">Neophaeococcomyces mojaviensis</name>
    <dbReference type="NCBI Taxonomy" id="3383035"/>
    <lineage>
        <taxon>Eukaryota</taxon>
        <taxon>Fungi</taxon>
        <taxon>Dikarya</taxon>
        <taxon>Ascomycota</taxon>
        <taxon>Pezizomycotina</taxon>
        <taxon>Eurotiomycetes</taxon>
        <taxon>Chaetothyriomycetidae</taxon>
        <taxon>Chaetothyriales</taxon>
        <taxon>Chaetothyriales incertae sedis</taxon>
        <taxon>Neophaeococcomyces</taxon>
    </lineage>
</organism>
<comment type="caution">
    <text evidence="1">The sequence shown here is derived from an EMBL/GenBank/DDBJ whole genome shotgun (WGS) entry which is preliminary data.</text>
</comment>
<keyword evidence="2" id="KW-1185">Reference proteome</keyword>
<evidence type="ECO:0000313" key="2">
    <source>
        <dbReference type="Proteomes" id="UP001172386"/>
    </source>
</evidence>
<accession>A0ACC2ZVQ2</accession>